<organism evidence="1 2">
    <name type="scientific">Brevibacterium marinum</name>
    <dbReference type="NCBI Taxonomy" id="418643"/>
    <lineage>
        <taxon>Bacteria</taxon>
        <taxon>Bacillati</taxon>
        <taxon>Actinomycetota</taxon>
        <taxon>Actinomycetes</taxon>
        <taxon>Micrococcales</taxon>
        <taxon>Brevibacteriaceae</taxon>
        <taxon>Brevibacterium</taxon>
    </lineage>
</organism>
<dbReference type="GO" id="GO:0004849">
    <property type="term" value="F:uridine kinase activity"/>
    <property type="evidence" value="ECO:0007669"/>
    <property type="project" value="UniProtKB-EC"/>
</dbReference>
<keyword evidence="2" id="KW-1185">Reference proteome</keyword>
<sequence>MTDSRRAVLRRLLSMIREVRPDRRALVAIDGLDGAGKTVLAEELVELAAERPSDSGDDRPVASMSIDGFHHPRAVRYARGRGPDSFFHDSYDYGAFVRSVVDPFREGAPIVPAVWDVEADESAAPVRLELPERCVLLAEGIFLHRPELCTLWDASVWVEVPFEVSVPRGNARSPGQYDSNPEAADNHRYVGGQRLYLAECTPWDRANWIIDNEDLQHPRLRTHLPCQAPPLD</sequence>
<evidence type="ECO:0000313" key="1">
    <source>
        <dbReference type="EMBL" id="NJC58647.1"/>
    </source>
</evidence>
<reference evidence="1 2" key="1">
    <citation type="submission" date="2020-03" db="EMBL/GenBank/DDBJ databases">
        <title>Sequencing the genomes of 1000 actinobacteria strains.</title>
        <authorList>
            <person name="Klenk H.-P."/>
        </authorList>
    </citation>
    <scope>NUCLEOTIDE SEQUENCE [LARGE SCALE GENOMIC DNA]</scope>
    <source>
        <strain evidence="1 2">DSM 18964</strain>
    </source>
</reference>
<name>A0A846SD34_9MICO</name>
<dbReference type="SUPFAM" id="SSF52540">
    <property type="entry name" value="P-loop containing nucleoside triphosphate hydrolases"/>
    <property type="match status" value="1"/>
</dbReference>
<gene>
    <name evidence="1" type="ORF">BKA07_003682</name>
</gene>
<accession>A0A846SD34</accession>
<comment type="caution">
    <text evidence="1">The sequence shown here is derived from an EMBL/GenBank/DDBJ whole genome shotgun (WGS) entry which is preliminary data.</text>
</comment>
<dbReference type="InterPro" id="IPR027417">
    <property type="entry name" value="P-loop_NTPase"/>
</dbReference>
<protein>
    <submittedName>
        <fullName evidence="1">Uridine kinase</fullName>
        <ecNumber evidence="1">2.7.1.48</ecNumber>
    </submittedName>
</protein>
<proteinExistence type="predicted"/>
<keyword evidence="1" id="KW-0808">Transferase</keyword>
<dbReference type="EC" id="2.7.1.48" evidence="1"/>
<dbReference type="RefSeq" id="WP_167952531.1">
    <property type="nucleotide sequence ID" value="NZ_BAAAPQ010000038.1"/>
</dbReference>
<dbReference type="EMBL" id="JAATJN010000001">
    <property type="protein sequence ID" value="NJC58647.1"/>
    <property type="molecule type" value="Genomic_DNA"/>
</dbReference>
<dbReference type="AlphaFoldDB" id="A0A846SD34"/>
<dbReference type="Gene3D" id="3.40.50.300">
    <property type="entry name" value="P-loop containing nucleotide triphosphate hydrolases"/>
    <property type="match status" value="1"/>
</dbReference>
<dbReference type="Proteomes" id="UP000576792">
    <property type="component" value="Unassembled WGS sequence"/>
</dbReference>
<evidence type="ECO:0000313" key="2">
    <source>
        <dbReference type="Proteomes" id="UP000576792"/>
    </source>
</evidence>
<keyword evidence="1" id="KW-0418">Kinase</keyword>